<protein>
    <submittedName>
        <fullName evidence="2">Uncharacterized protein</fullName>
    </submittedName>
</protein>
<dbReference type="AlphaFoldDB" id="I4LU18"/>
<gene>
    <name evidence="2" type="ORF">CGSMWGv55152_02668</name>
</gene>
<evidence type="ECO:0000313" key="3">
    <source>
        <dbReference type="Proteomes" id="UP000005936"/>
    </source>
</evidence>
<name>I4LU18_GARVA</name>
<feature type="compositionally biased region" description="Basic and acidic residues" evidence="1">
    <location>
        <begin position="15"/>
        <end position="49"/>
    </location>
</feature>
<sequence length="58" mass="6692">MFTHLAILETNSGENKQKQEKSLQFAELDKAGRRATSESRQEIDKRAETVLHAYTKTR</sequence>
<evidence type="ECO:0000256" key="1">
    <source>
        <dbReference type="SAM" id="MobiDB-lite"/>
    </source>
</evidence>
<evidence type="ECO:0000313" key="2">
    <source>
        <dbReference type="EMBL" id="EIK80458.1"/>
    </source>
</evidence>
<feature type="region of interest" description="Disordered" evidence="1">
    <location>
        <begin position="1"/>
        <end position="58"/>
    </location>
</feature>
<dbReference type="PATRIC" id="fig|698955.3.peg.528"/>
<dbReference type="Proteomes" id="UP000005936">
    <property type="component" value="Unassembled WGS sequence"/>
</dbReference>
<dbReference type="EMBL" id="ADEQ01000009">
    <property type="protein sequence ID" value="EIK80458.1"/>
    <property type="molecule type" value="Genomic_DNA"/>
</dbReference>
<organism evidence="2 3">
    <name type="scientific">Gardnerella vaginalis 55152</name>
    <dbReference type="NCBI Taxonomy" id="698955"/>
    <lineage>
        <taxon>Bacteria</taxon>
        <taxon>Bacillati</taxon>
        <taxon>Actinomycetota</taxon>
        <taxon>Actinomycetes</taxon>
        <taxon>Bifidobacteriales</taxon>
        <taxon>Bifidobacteriaceae</taxon>
        <taxon>Gardnerella</taxon>
    </lineage>
</organism>
<accession>I4LU18</accession>
<reference evidence="2 3" key="1">
    <citation type="journal article" date="2012" name="J. Bacteriol.">
        <title>Comparative Genomic Analyses of 17 Clinical Isolates of Gardnerella vaginalis Provide Evidence of Multiple Genetically Isolated Clades Consistent with Subspeciation into Genovars.</title>
        <authorList>
            <person name="Ahmed A."/>
            <person name="Earl J."/>
            <person name="Retchless A."/>
            <person name="Hillier S."/>
            <person name="Rabe L."/>
            <person name="Cherpes T."/>
            <person name="Powell E."/>
            <person name="Janto B."/>
            <person name="Eutsey R."/>
            <person name="Hiller N.L."/>
            <person name="Boissy R."/>
            <person name="Dahlgreen M."/>
            <person name="Hall B."/>
            <person name="Costerton J."/>
            <person name="Post J.C."/>
            <person name="Hu F."/>
            <person name="Ehrlich G."/>
        </authorList>
    </citation>
    <scope>NUCLEOTIDE SEQUENCE [LARGE SCALE GENOMIC DNA]</scope>
    <source>
        <strain evidence="2 3">55152</strain>
    </source>
</reference>
<comment type="caution">
    <text evidence="2">The sequence shown here is derived from an EMBL/GenBank/DDBJ whole genome shotgun (WGS) entry which is preliminary data.</text>
</comment>
<proteinExistence type="predicted"/>